<dbReference type="STRING" id="1605367.AFM12_06215"/>
<dbReference type="OrthoDB" id="384974at2"/>
<reference evidence="3 4" key="1">
    <citation type="submission" date="2015-07" db="EMBL/GenBank/DDBJ databases">
        <title>The draft genome sequence of Leadbetterella sp. JN14-9.</title>
        <authorList>
            <person name="Liu Y."/>
            <person name="Du J."/>
            <person name="Shao Z."/>
        </authorList>
    </citation>
    <scope>NUCLEOTIDE SEQUENCE [LARGE SCALE GENOMIC DNA]</scope>
    <source>
        <strain evidence="3 4">JN14-9</strain>
    </source>
</reference>
<sequence length="159" mass="17895">MTTEILAEPGKLDFYIKRMFRASLPLVYRTFTEKDLFVKWFMPADAGLTAESMNCREGGSFHLSHSGPGGMKMGFKGVYHEVSPENGIIKTSEFIGLPQKLLPVLEMTTFKQIDEERSEVTIHTICPSVAYRDNMISAGMKPTLDITHFQLQNLLDSLS</sequence>
<keyword evidence="4" id="KW-1185">Reference proteome</keyword>
<protein>
    <recommendedName>
        <fullName evidence="2">Activator of Hsp90 ATPase homologue 1/2-like C-terminal domain-containing protein</fullName>
    </recommendedName>
</protein>
<dbReference type="InterPro" id="IPR023393">
    <property type="entry name" value="START-like_dom_sf"/>
</dbReference>
<dbReference type="Proteomes" id="UP000050454">
    <property type="component" value="Unassembled WGS sequence"/>
</dbReference>
<comment type="similarity">
    <text evidence="1">Belongs to the AHA1 family.</text>
</comment>
<feature type="domain" description="Activator of Hsp90 ATPase homologue 1/2-like C-terminal" evidence="2">
    <location>
        <begin position="22"/>
        <end position="120"/>
    </location>
</feature>
<organism evidence="3 4">
    <name type="scientific">Jiulongibacter sediminis</name>
    <dbReference type="NCBI Taxonomy" id="1605367"/>
    <lineage>
        <taxon>Bacteria</taxon>
        <taxon>Pseudomonadati</taxon>
        <taxon>Bacteroidota</taxon>
        <taxon>Cytophagia</taxon>
        <taxon>Cytophagales</taxon>
        <taxon>Leadbetterellaceae</taxon>
        <taxon>Jiulongibacter</taxon>
    </lineage>
</organism>
<accession>A0A0P7BLX6</accession>
<dbReference type="Gene3D" id="3.30.530.20">
    <property type="match status" value="1"/>
</dbReference>
<evidence type="ECO:0000313" key="3">
    <source>
        <dbReference type="EMBL" id="KPM48251.1"/>
    </source>
</evidence>
<dbReference type="SUPFAM" id="SSF55961">
    <property type="entry name" value="Bet v1-like"/>
    <property type="match status" value="1"/>
</dbReference>
<evidence type="ECO:0000313" key="4">
    <source>
        <dbReference type="Proteomes" id="UP000050454"/>
    </source>
</evidence>
<dbReference type="InterPro" id="IPR013538">
    <property type="entry name" value="ASHA1/2-like_C"/>
</dbReference>
<dbReference type="AlphaFoldDB" id="A0A0P7BLX6"/>
<comment type="caution">
    <text evidence="3">The sequence shown here is derived from an EMBL/GenBank/DDBJ whole genome shotgun (WGS) entry which is preliminary data.</text>
</comment>
<dbReference type="EMBL" id="LGTQ01000006">
    <property type="protein sequence ID" value="KPM48251.1"/>
    <property type="molecule type" value="Genomic_DNA"/>
</dbReference>
<gene>
    <name evidence="3" type="ORF">AFM12_06215</name>
</gene>
<evidence type="ECO:0000256" key="1">
    <source>
        <dbReference type="ARBA" id="ARBA00006817"/>
    </source>
</evidence>
<name>A0A0P7BLX6_9BACT</name>
<proteinExistence type="inferred from homology"/>
<evidence type="ECO:0000259" key="2">
    <source>
        <dbReference type="Pfam" id="PF08327"/>
    </source>
</evidence>
<dbReference type="Pfam" id="PF08327">
    <property type="entry name" value="AHSA1"/>
    <property type="match status" value="1"/>
</dbReference>
<dbReference type="RefSeq" id="WP_055145404.1">
    <property type="nucleotide sequence ID" value="NZ_JXSZ01000006.1"/>
</dbReference>